<protein>
    <submittedName>
        <fullName evidence="1">Uncharacterized protein</fullName>
    </submittedName>
</protein>
<dbReference type="Proteomes" id="UP000587586">
    <property type="component" value="Unassembled WGS sequence"/>
</dbReference>
<gene>
    <name evidence="1" type="ORF">GMLC_21630</name>
</gene>
<dbReference type="EMBL" id="BLXZ01000004">
    <property type="protein sequence ID" value="GFO68584.1"/>
    <property type="molecule type" value="Genomic_DNA"/>
</dbReference>
<keyword evidence="2" id="KW-1185">Reference proteome</keyword>
<proteinExistence type="predicted"/>
<reference evidence="2" key="1">
    <citation type="submission" date="2020-06" db="EMBL/GenBank/DDBJ databases">
        <title>Draft genomic sequecing of Geomonas sp. Red745.</title>
        <authorList>
            <person name="Itoh H."/>
            <person name="Xu Z.X."/>
            <person name="Ushijima N."/>
            <person name="Masuda Y."/>
            <person name="Shiratori Y."/>
            <person name="Senoo K."/>
        </authorList>
    </citation>
    <scope>NUCLEOTIDE SEQUENCE [LARGE SCALE GENOMIC DNA]</scope>
    <source>
        <strain evidence="2">Red745</strain>
    </source>
</reference>
<sequence>MKQVDSTIKAAELKKTAYIKLMKQRGELLVVLVTPVMVGSKNKVTVMPRSLVAAYKASGYNQAVLTGDCLGCKFELALLTTSEKREAAGRLLKLAADHEAELLDVPADIQPFLIQ</sequence>
<dbReference type="RefSeq" id="WP_183361134.1">
    <property type="nucleotide sequence ID" value="NZ_BLXZ01000004.1"/>
</dbReference>
<evidence type="ECO:0000313" key="1">
    <source>
        <dbReference type="EMBL" id="GFO68584.1"/>
    </source>
</evidence>
<evidence type="ECO:0000313" key="2">
    <source>
        <dbReference type="Proteomes" id="UP000587586"/>
    </source>
</evidence>
<organism evidence="1 2">
    <name type="scientific">Geomonas limicola</name>
    <dbReference type="NCBI Taxonomy" id="2740186"/>
    <lineage>
        <taxon>Bacteria</taxon>
        <taxon>Pseudomonadati</taxon>
        <taxon>Thermodesulfobacteriota</taxon>
        <taxon>Desulfuromonadia</taxon>
        <taxon>Geobacterales</taxon>
        <taxon>Geobacteraceae</taxon>
        <taxon>Geomonas</taxon>
    </lineage>
</organism>
<comment type="caution">
    <text evidence="1">The sequence shown here is derived from an EMBL/GenBank/DDBJ whole genome shotgun (WGS) entry which is preliminary data.</text>
</comment>
<name>A0A6V8N9M1_9BACT</name>
<dbReference type="AlphaFoldDB" id="A0A6V8N9M1"/>
<accession>A0A6V8N9M1</accession>